<sequence>MVHISSSGAIIIMPHKIVSATMNFSEYRKRTCRREHVKLSSVVFTTINLRFRHPVISVLTLSGDDHMSTGKKVKLIINNISHKPQHKEPYSDNECTIRLRARLQTAKKL</sequence>
<reference evidence="2" key="1">
    <citation type="submission" date="2014-03" db="EMBL/GenBank/DDBJ databases">
        <authorList>
            <person name="Aksoy S."/>
            <person name="Warren W."/>
            <person name="Wilson R.K."/>
        </authorList>
    </citation>
    <scope>NUCLEOTIDE SEQUENCE [LARGE SCALE GENOMIC DNA]</scope>
    <source>
        <strain evidence="2">IAEA</strain>
    </source>
</reference>
<evidence type="ECO:0000313" key="2">
    <source>
        <dbReference type="Proteomes" id="UP000092445"/>
    </source>
</evidence>
<evidence type="ECO:0000313" key="1">
    <source>
        <dbReference type="EnsemblMetazoa" id="GPAI024876-PA"/>
    </source>
</evidence>
<dbReference type="Proteomes" id="UP000092445">
    <property type="component" value="Unassembled WGS sequence"/>
</dbReference>
<organism evidence="1 2">
    <name type="scientific">Glossina pallidipes</name>
    <name type="common">Tsetse fly</name>
    <dbReference type="NCBI Taxonomy" id="7398"/>
    <lineage>
        <taxon>Eukaryota</taxon>
        <taxon>Metazoa</taxon>
        <taxon>Ecdysozoa</taxon>
        <taxon>Arthropoda</taxon>
        <taxon>Hexapoda</taxon>
        <taxon>Insecta</taxon>
        <taxon>Pterygota</taxon>
        <taxon>Neoptera</taxon>
        <taxon>Endopterygota</taxon>
        <taxon>Diptera</taxon>
        <taxon>Brachycera</taxon>
        <taxon>Muscomorpha</taxon>
        <taxon>Hippoboscoidea</taxon>
        <taxon>Glossinidae</taxon>
        <taxon>Glossina</taxon>
    </lineage>
</organism>
<reference evidence="1" key="2">
    <citation type="submission" date="2020-05" db="UniProtKB">
        <authorList>
            <consortium name="EnsemblMetazoa"/>
        </authorList>
    </citation>
    <scope>IDENTIFICATION</scope>
    <source>
        <strain evidence="1">IAEA</strain>
    </source>
</reference>
<dbReference type="VEuPathDB" id="VectorBase:GPAI024876"/>
<accession>A0A1A9ZTX2</accession>
<dbReference type="AlphaFoldDB" id="A0A1A9ZTX2"/>
<keyword evidence="2" id="KW-1185">Reference proteome</keyword>
<proteinExistence type="predicted"/>
<protein>
    <submittedName>
        <fullName evidence="1">Uncharacterized protein</fullName>
    </submittedName>
</protein>
<name>A0A1A9ZTX2_GLOPL</name>
<dbReference type="EnsemblMetazoa" id="GPAI024876-RA">
    <property type="protein sequence ID" value="GPAI024876-PA"/>
    <property type="gene ID" value="GPAI024876"/>
</dbReference>